<comment type="caution">
    <text evidence="1">The sequence shown here is derived from an EMBL/GenBank/DDBJ whole genome shotgun (WGS) entry which is preliminary data.</text>
</comment>
<gene>
    <name evidence="1" type="ORF">CTRU02_205372</name>
</gene>
<protein>
    <submittedName>
        <fullName evidence="1">Uncharacterized protein</fullName>
    </submittedName>
</protein>
<evidence type="ECO:0000313" key="1">
    <source>
        <dbReference type="EMBL" id="KAL0938762.1"/>
    </source>
</evidence>
<keyword evidence="2" id="KW-1185">Reference proteome</keyword>
<name>A0ACC3Z3V4_COLTU</name>
<proteinExistence type="predicted"/>
<dbReference type="EMBL" id="VUJX02000003">
    <property type="protein sequence ID" value="KAL0938762.1"/>
    <property type="molecule type" value="Genomic_DNA"/>
</dbReference>
<evidence type="ECO:0000313" key="2">
    <source>
        <dbReference type="Proteomes" id="UP000805649"/>
    </source>
</evidence>
<organism evidence="1 2">
    <name type="scientific">Colletotrichum truncatum</name>
    <name type="common">Anthracnose fungus</name>
    <name type="synonym">Colletotrichum capsici</name>
    <dbReference type="NCBI Taxonomy" id="5467"/>
    <lineage>
        <taxon>Eukaryota</taxon>
        <taxon>Fungi</taxon>
        <taxon>Dikarya</taxon>
        <taxon>Ascomycota</taxon>
        <taxon>Pezizomycotina</taxon>
        <taxon>Sordariomycetes</taxon>
        <taxon>Hypocreomycetidae</taxon>
        <taxon>Glomerellales</taxon>
        <taxon>Glomerellaceae</taxon>
        <taxon>Colletotrichum</taxon>
        <taxon>Colletotrichum truncatum species complex</taxon>
    </lineage>
</organism>
<reference evidence="1 2" key="1">
    <citation type="journal article" date="2020" name="Phytopathology">
        <title>Genome Sequence Resources of Colletotrichum truncatum, C. plurivorum, C. musicola, and C. sojae: Four Species Pathogenic to Soybean (Glycine max).</title>
        <authorList>
            <person name="Rogerio F."/>
            <person name="Boufleur T.R."/>
            <person name="Ciampi-Guillardi M."/>
            <person name="Sukno S.A."/>
            <person name="Thon M.R."/>
            <person name="Massola Junior N.S."/>
            <person name="Baroncelli R."/>
        </authorList>
    </citation>
    <scope>NUCLEOTIDE SEQUENCE [LARGE SCALE GENOMIC DNA]</scope>
    <source>
        <strain evidence="1 2">CMES1059</strain>
    </source>
</reference>
<dbReference type="Proteomes" id="UP000805649">
    <property type="component" value="Unassembled WGS sequence"/>
</dbReference>
<accession>A0ACC3Z3V4</accession>
<sequence>MKVERTEAAPDNQMLHPIEAQEPQYQNNPGHLQLNGLRSRTSTSTSSDSSSLRTHVAFTQPDAWELAFIDELPPKNSDPSSKCCKLPCFPGQRDESSEVPANRAPPIPSPTTIDTPNKILSKWQPVYPQQDKFVVIRSPEGTDFRDPRVKTWHGNTMQQPSTYRPISKPRVEHEYIEVSSPTTQQPENPVQKQENLPPIPKKASGRLKASTKPHELTQLNSSTVKGCQMPLKSGVLTEDGGVSLTNKHLPREISAIAKRPVKAAAKSVSNETAQSAQPSRSRGQKQAKNSQKAARKPLRISTRQPERKAKERAARQGKPVEVDHPPIFYSVRMFRSLPGPSRISDERIEKRSATTSHTTISANPDLPSTWRLTLSTSSSLKVAMEAASQEMENKEAKKAMGTGLPLNGLLEEGQPHINNVKSYDESPSCSVDKDINPPTEIQYKMPHENPQNSEGSSPTELDDRKIDDRDVLRGLNIAISAACNEDVDAWIRQRTGVRIRRFLADLRAFETLGDVEQPDPKHELARNRRAGSRKLKAQIQQSRAAREARAH</sequence>